<evidence type="ECO:0000256" key="11">
    <source>
        <dbReference type="ARBA" id="ARBA00023306"/>
    </source>
</evidence>
<keyword evidence="16" id="KW-1185">Reference proteome</keyword>
<evidence type="ECO:0000313" key="16">
    <source>
        <dbReference type="Proteomes" id="UP000694569"/>
    </source>
</evidence>
<dbReference type="PANTHER" id="PTHR32017">
    <property type="entry name" value="SPINDLE AND KINETOCHORE-ASSOCIATED PROTEIN 2"/>
    <property type="match status" value="1"/>
</dbReference>
<keyword evidence="7" id="KW-0493">Microtubule</keyword>
<keyword evidence="11" id="KW-0131">Cell cycle</keyword>
<keyword evidence="4" id="KW-0158">Chromosome</keyword>
<evidence type="ECO:0000256" key="12">
    <source>
        <dbReference type="ARBA" id="ARBA00023328"/>
    </source>
</evidence>
<dbReference type="InterPro" id="IPR026762">
    <property type="entry name" value="Ska2"/>
</dbReference>
<sequence>MKCSDFIALLYYTASSAIVLSKHLVAEHTPYLGQTTDTNLGFLAIQTTDAAESLIQFQKAESDLVYIEQKLEFEIRRNVPEDLSLEENPAKLLEQLETIKKHFKSLSSQLDKIAMDQQKSVESIQGTIVNTMKIVQHLQQQTDLQVSPFSESELEALNMFEFLRIK</sequence>
<evidence type="ECO:0000256" key="7">
    <source>
        <dbReference type="ARBA" id="ARBA00022701"/>
    </source>
</evidence>
<evidence type="ECO:0000256" key="2">
    <source>
        <dbReference type="ARBA" id="ARBA00004629"/>
    </source>
</evidence>
<dbReference type="AlphaFoldDB" id="A0A8C5LPD8"/>
<evidence type="ECO:0000256" key="8">
    <source>
        <dbReference type="ARBA" id="ARBA00022776"/>
    </source>
</evidence>
<name>A0A8C5LPD8_9ANUR</name>
<accession>A0A8C5LPD8</accession>
<comment type="subcellular location">
    <subcellularLocation>
        <location evidence="2">Chromosome</location>
        <location evidence="2">Centromere</location>
        <location evidence="2">Kinetochore</location>
    </subcellularLocation>
    <subcellularLocation>
        <location evidence="1">Cytoplasm</location>
        <location evidence="1">Cytoskeleton</location>
        <location evidence="1">Spindle</location>
    </subcellularLocation>
</comment>
<dbReference type="GO" id="GO:0005876">
    <property type="term" value="C:spindle microtubule"/>
    <property type="evidence" value="ECO:0007669"/>
    <property type="project" value="InterPro"/>
</dbReference>
<evidence type="ECO:0000313" key="15">
    <source>
        <dbReference type="Ensembl" id="ENSLLEP00000002456.1"/>
    </source>
</evidence>
<proteinExistence type="inferred from homology"/>
<keyword evidence="6" id="KW-0132">Cell division</keyword>
<dbReference type="OrthoDB" id="193920at2759"/>
<dbReference type="GO" id="GO:0007059">
    <property type="term" value="P:chromosome segregation"/>
    <property type="evidence" value="ECO:0007669"/>
    <property type="project" value="InterPro"/>
</dbReference>
<organism evidence="15 16">
    <name type="scientific">Leptobrachium leishanense</name>
    <name type="common">Leishan spiny toad</name>
    <dbReference type="NCBI Taxonomy" id="445787"/>
    <lineage>
        <taxon>Eukaryota</taxon>
        <taxon>Metazoa</taxon>
        <taxon>Chordata</taxon>
        <taxon>Craniata</taxon>
        <taxon>Vertebrata</taxon>
        <taxon>Euteleostomi</taxon>
        <taxon>Amphibia</taxon>
        <taxon>Batrachia</taxon>
        <taxon>Anura</taxon>
        <taxon>Pelobatoidea</taxon>
        <taxon>Megophryidae</taxon>
        <taxon>Leptobrachium</taxon>
    </lineage>
</organism>
<evidence type="ECO:0000256" key="1">
    <source>
        <dbReference type="ARBA" id="ARBA00004186"/>
    </source>
</evidence>
<dbReference type="GO" id="GO:0008017">
    <property type="term" value="F:microtubule binding"/>
    <property type="evidence" value="ECO:0007669"/>
    <property type="project" value="InterPro"/>
</dbReference>
<dbReference type="GO" id="GO:0000940">
    <property type="term" value="C:outer kinetochore"/>
    <property type="evidence" value="ECO:0007669"/>
    <property type="project" value="InterPro"/>
</dbReference>
<dbReference type="Ensembl" id="ENSLLET00000002564.1">
    <property type="protein sequence ID" value="ENSLLEP00000002456.1"/>
    <property type="gene ID" value="ENSLLEG00000001596.1"/>
</dbReference>
<evidence type="ECO:0000256" key="6">
    <source>
        <dbReference type="ARBA" id="ARBA00022618"/>
    </source>
</evidence>
<feature type="domain" description="Ska2 N-terminal" evidence="14">
    <location>
        <begin position="54"/>
        <end position="159"/>
    </location>
</feature>
<evidence type="ECO:0000256" key="3">
    <source>
        <dbReference type="ARBA" id="ARBA00010684"/>
    </source>
</evidence>
<evidence type="ECO:0000256" key="10">
    <source>
        <dbReference type="ARBA" id="ARBA00023212"/>
    </source>
</evidence>
<evidence type="ECO:0000256" key="9">
    <source>
        <dbReference type="ARBA" id="ARBA00022838"/>
    </source>
</evidence>
<evidence type="ECO:0000256" key="4">
    <source>
        <dbReference type="ARBA" id="ARBA00022454"/>
    </source>
</evidence>
<dbReference type="InterPro" id="IPR042091">
    <property type="entry name" value="Ska2_N"/>
</dbReference>
<dbReference type="PANTHER" id="PTHR32017:SF3">
    <property type="entry name" value="SPINDLE AND KINETOCHORE-ASSOCIATED PROTEIN 2"/>
    <property type="match status" value="1"/>
</dbReference>
<protein>
    <recommendedName>
        <fullName evidence="13">Protein FAM33A</fullName>
    </recommendedName>
</protein>
<dbReference type="GO" id="GO:0051301">
    <property type="term" value="P:cell division"/>
    <property type="evidence" value="ECO:0007669"/>
    <property type="project" value="UniProtKB-KW"/>
</dbReference>
<keyword evidence="5" id="KW-0963">Cytoplasm</keyword>
<comment type="similarity">
    <text evidence="3">Belongs to the SKA2 family.</text>
</comment>
<evidence type="ECO:0000256" key="5">
    <source>
        <dbReference type="ARBA" id="ARBA00022490"/>
    </source>
</evidence>
<dbReference type="Pfam" id="PF16740">
    <property type="entry name" value="SKA2"/>
    <property type="match status" value="1"/>
</dbReference>
<dbReference type="GeneTree" id="ENSGT00390000009588"/>
<reference evidence="15" key="2">
    <citation type="submission" date="2025-09" db="UniProtKB">
        <authorList>
            <consortium name="Ensembl"/>
        </authorList>
    </citation>
    <scope>IDENTIFICATION</scope>
</reference>
<dbReference type="GO" id="GO:0000278">
    <property type="term" value="P:mitotic cell cycle"/>
    <property type="evidence" value="ECO:0007669"/>
    <property type="project" value="TreeGrafter"/>
</dbReference>
<reference evidence="15" key="1">
    <citation type="submission" date="2025-08" db="UniProtKB">
        <authorList>
            <consortium name="Ensembl"/>
        </authorList>
    </citation>
    <scope>IDENTIFICATION</scope>
</reference>
<keyword evidence="10" id="KW-0206">Cytoskeleton</keyword>
<evidence type="ECO:0000256" key="13">
    <source>
        <dbReference type="ARBA" id="ARBA00029651"/>
    </source>
</evidence>
<dbReference type="Gene3D" id="6.10.250.1380">
    <property type="match status" value="1"/>
</dbReference>
<keyword evidence="8" id="KW-0498">Mitosis</keyword>
<keyword evidence="9" id="KW-0995">Kinetochore</keyword>
<dbReference type="Proteomes" id="UP000694569">
    <property type="component" value="Unplaced"/>
</dbReference>
<keyword evidence="12" id="KW-0137">Centromere</keyword>
<evidence type="ECO:0000259" key="14">
    <source>
        <dbReference type="Pfam" id="PF16740"/>
    </source>
</evidence>